<proteinExistence type="predicted"/>
<comment type="caution">
    <text evidence="1">The sequence shown here is derived from an EMBL/GenBank/DDBJ whole genome shotgun (WGS) entry which is preliminary data.</text>
</comment>
<reference evidence="1" key="2">
    <citation type="journal article" date="2022" name="New Phytol.">
        <title>Evolutionary transition to the ectomycorrhizal habit in the genomes of a hyperdiverse lineage of mushroom-forming fungi.</title>
        <authorList>
            <person name="Looney B."/>
            <person name="Miyauchi S."/>
            <person name="Morin E."/>
            <person name="Drula E."/>
            <person name="Courty P.E."/>
            <person name="Kohler A."/>
            <person name="Kuo A."/>
            <person name="LaButti K."/>
            <person name="Pangilinan J."/>
            <person name="Lipzen A."/>
            <person name="Riley R."/>
            <person name="Andreopoulos W."/>
            <person name="He G."/>
            <person name="Johnson J."/>
            <person name="Nolan M."/>
            <person name="Tritt A."/>
            <person name="Barry K.W."/>
            <person name="Grigoriev I.V."/>
            <person name="Nagy L.G."/>
            <person name="Hibbett D."/>
            <person name="Henrissat B."/>
            <person name="Matheny P.B."/>
            <person name="Labbe J."/>
            <person name="Martin F.M."/>
        </authorList>
    </citation>
    <scope>NUCLEOTIDE SEQUENCE</scope>
    <source>
        <strain evidence="1">EC-137</strain>
    </source>
</reference>
<dbReference type="EMBL" id="MU273646">
    <property type="protein sequence ID" value="KAI0029979.1"/>
    <property type="molecule type" value="Genomic_DNA"/>
</dbReference>
<dbReference type="Proteomes" id="UP000814128">
    <property type="component" value="Unassembled WGS sequence"/>
</dbReference>
<gene>
    <name evidence="1" type="ORF">K488DRAFT_72554</name>
</gene>
<protein>
    <submittedName>
        <fullName evidence="1">Uncharacterized protein</fullName>
    </submittedName>
</protein>
<evidence type="ECO:0000313" key="1">
    <source>
        <dbReference type="EMBL" id="KAI0029979.1"/>
    </source>
</evidence>
<reference evidence="1" key="1">
    <citation type="submission" date="2021-02" db="EMBL/GenBank/DDBJ databases">
        <authorList>
            <consortium name="DOE Joint Genome Institute"/>
            <person name="Ahrendt S."/>
            <person name="Looney B.P."/>
            <person name="Miyauchi S."/>
            <person name="Morin E."/>
            <person name="Drula E."/>
            <person name="Courty P.E."/>
            <person name="Chicoki N."/>
            <person name="Fauchery L."/>
            <person name="Kohler A."/>
            <person name="Kuo A."/>
            <person name="Labutti K."/>
            <person name="Pangilinan J."/>
            <person name="Lipzen A."/>
            <person name="Riley R."/>
            <person name="Andreopoulos W."/>
            <person name="He G."/>
            <person name="Johnson J."/>
            <person name="Barry K.W."/>
            <person name="Grigoriev I.V."/>
            <person name="Nagy L."/>
            <person name="Hibbett D."/>
            <person name="Henrissat B."/>
            <person name="Matheny P.B."/>
            <person name="Labbe J."/>
            <person name="Martin F."/>
        </authorList>
    </citation>
    <scope>NUCLEOTIDE SEQUENCE</scope>
    <source>
        <strain evidence="1">EC-137</strain>
    </source>
</reference>
<sequence>MPTTTANGRSKRPLPKLDDPDDPASDPSKQPLHSAFHNGTPNGRTKRKGKDRDKPPPDIALDAIVRAAADDSIAMDLDDQEAEEDQGVTRCVCGRSGENDDDAGEFMVQCETCQVWQHGPCMGFETEAELPQGDYYCEQCKPEHHLELLKSLAAPQPSRNRQRRPPGPETAAQPTSRASRSHSPSHLKPTKRRNTMNSRDAAYDESLQEIMAATALEAAALRPPTPSVSGSVNGAAEDDGPPQDATTNGRKKRKRTDDDAPPPSKRTRSASTASDRPLPVIVAAGASVPGAPREREETPVSATTAKPTTSMPAPPPPSKTPRNRRGGGRKTVAQQQQQQQDATAADGDDTMPPPPPSRRSNQNRNRSGGSKRSGGETRSRAAAAAAANGNSAPMTRREREGYESALLTSWGLPDHLAHLEPMFPTDTPQALDVPDGGAERASERGVKVKWPAKRMSVGDMNKRVRSLVEWVGREQAGFLERTRRRDALVGVLREAGPPDGSAPLPLQSSAPDGAATMRMMEELMEELIGFQEKFGPGAKSKERERRVS</sequence>
<accession>A0ACB8QDV8</accession>
<evidence type="ECO:0000313" key="2">
    <source>
        <dbReference type="Proteomes" id="UP000814128"/>
    </source>
</evidence>
<keyword evidence="2" id="KW-1185">Reference proteome</keyword>
<name>A0ACB8QDV8_9AGAM</name>
<organism evidence="1 2">
    <name type="scientific">Vararia minispora EC-137</name>
    <dbReference type="NCBI Taxonomy" id="1314806"/>
    <lineage>
        <taxon>Eukaryota</taxon>
        <taxon>Fungi</taxon>
        <taxon>Dikarya</taxon>
        <taxon>Basidiomycota</taxon>
        <taxon>Agaricomycotina</taxon>
        <taxon>Agaricomycetes</taxon>
        <taxon>Russulales</taxon>
        <taxon>Lachnocladiaceae</taxon>
        <taxon>Vararia</taxon>
    </lineage>
</organism>